<name>A0AAV9JIG0_9PEZI</name>
<protein>
    <submittedName>
        <fullName evidence="1">Uncharacterized protein</fullName>
    </submittedName>
</protein>
<keyword evidence="2" id="KW-1185">Reference proteome</keyword>
<gene>
    <name evidence="1" type="ORF">LTR36_003943</name>
</gene>
<dbReference type="AlphaFoldDB" id="A0AAV9JIG0"/>
<dbReference type="EMBL" id="JAVFHQ010000023">
    <property type="protein sequence ID" value="KAK4544694.1"/>
    <property type="molecule type" value="Genomic_DNA"/>
</dbReference>
<dbReference type="Proteomes" id="UP001324427">
    <property type="component" value="Unassembled WGS sequence"/>
</dbReference>
<accession>A0AAV9JIG0</accession>
<comment type="caution">
    <text evidence="1">The sequence shown here is derived from an EMBL/GenBank/DDBJ whole genome shotgun (WGS) entry which is preliminary data.</text>
</comment>
<evidence type="ECO:0000313" key="2">
    <source>
        <dbReference type="Proteomes" id="UP001324427"/>
    </source>
</evidence>
<proteinExistence type="predicted"/>
<organism evidence="1 2">
    <name type="scientific">Oleoguttula mirabilis</name>
    <dbReference type="NCBI Taxonomy" id="1507867"/>
    <lineage>
        <taxon>Eukaryota</taxon>
        <taxon>Fungi</taxon>
        <taxon>Dikarya</taxon>
        <taxon>Ascomycota</taxon>
        <taxon>Pezizomycotina</taxon>
        <taxon>Dothideomycetes</taxon>
        <taxon>Dothideomycetidae</taxon>
        <taxon>Mycosphaerellales</taxon>
        <taxon>Teratosphaeriaceae</taxon>
        <taxon>Oleoguttula</taxon>
    </lineage>
</organism>
<evidence type="ECO:0000313" key="1">
    <source>
        <dbReference type="EMBL" id="KAK4544694.1"/>
    </source>
</evidence>
<sequence>MSILMSASEMVAGKPHEETTALQQQIDHLRRQMAKSWQLYIDLGIRFHISIPAQVVYPPDFEDYIDDEAEDILGNAFYPIPRHVPTWHEAYRNTYFSAFCKFAGIVKQAEERLRGTPTSKYSRIAPARALITVAKRKADAMQVKMDKAVWALEELIASRNTAAARGELGIPAVGDSDVADFEADFVAWTIMIIRQAEAMRGLKMPRAYRLRMDIKQAGQAAWAANGLA</sequence>
<reference evidence="1 2" key="1">
    <citation type="submission" date="2021-11" db="EMBL/GenBank/DDBJ databases">
        <title>Black yeast isolated from Biological Soil Crust.</title>
        <authorList>
            <person name="Kurbessoian T."/>
        </authorList>
    </citation>
    <scope>NUCLEOTIDE SEQUENCE [LARGE SCALE GENOMIC DNA]</scope>
    <source>
        <strain evidence="1 2">CCFEE 5522</strain>
    </source>
</reference>